<dbReference type="Proteomes" id="UP000790377">
    <property type="component" value="Unassembled WGS sequence"/>
</dbReference>
<keyword evidence="2" id="KW-1185">Reference proteome</keyword>
<gene>
    <name evidence="1" type="ORF">BJ138DRAFT_344049</name>
</gene>
<name>A0ACB8A5L6_9AGAM</name>
<accession>A0ACB8A5L6</accession>
<reference evidence="1" key="1">
    <citation type="journal article" date="2021" name="New Phytol.">
        <title>Evolutionary innovations through gain and loss of genes in the ectomycorrhizal Boletales.</title>
        <authorList>
            <person name="Wu G."/>
            <person name="Miyauchi S."/>
            <person name="Morin E."/>
            <person name="Kuo A."/>
            <person name="Drula E."/>
            <person name="Varga T."/>
            <person name="Kohler A."/>
            <person name="Feng B."/>
            <person name="Cao Y."/>
            <person name="Lipzen A."/>
            <person name="Daum C."/>
            <person name="Hundley H."/>
            <person name="Pangilinan J."/>
            <person name="Johnson J."/>
            <person name="Barry K."/>
            <person name="LaButti K."/>
            <person name="Ng V."/>
            <person name="Ahrendt S."/>
            <person name="Min B."/>
            <person name="Choi I.G."/>
            <person name="Park H."/>
            <person name="Plett J.M."/>
            <person name="Magnuson J."/>
            <person name="Spatafora J.W."/>
            <person name="Nagy L.G."/>
            <person name="Henrissat B."/>
            <person name="Grigoriev I.V."/>
            <person name="Yang Z.L."/>
            <person name="Xu J."/>
            <person name="Martin F.M."/>
        </authorList>
    </citation>
    <scope>NUCLEOTIDE SEQUENCE</scope>
    <source>
        <strain evidence="1">ATCC 28755</strain>
    </source>
</reference>
<evidence type="ECO:0000313" key="1">
    <source>
        <dbReference type="EMBL" id="KAH7908534.1"/>
    </source>
</evidence>
<sequence>MKITGTTYILLPFIFGTLLSLWLCYTLTNIVYLTRADDLTLQRIVPYSDEWGDCLNIPLEKLLWRVPLQHMRNRWINKPDAHRIASSVGLNVMVHRQMIIICAARSVAMRDTTSRYRLSVRFKRWPVFNTFQLFLPDALIQTIPPYDDPSGFSFEAFYQVPGLPACTSPSLSDLWTIK</sequence>
<evidence type="ECO:0000313" key="2">
    <source>
        <dbReference type="Proteomes" id="UP000790377"/>
    </source>
</evidence>
<organism evidence="1 2">
    <name type="scientific">Hygrophoropsis aurantiaca</name>
    <dbReference type="NCBI Taxonomy" id="72124"/>
    <lineage>
        <taxon>Eukaryota</taxon>
        <taxon>Fungi</taxon>
        <taxon>Dikarya</taxon>
        <taxon>Basidiomycota</taxon>
        <taxon>Agaricomycotina</taxon>
        <taxon>Agaricomycetes</taxon>
        <taxon>Agaricomycetidae</taxon>
        <taxon>Boletales</taxon>
        <taxon>Coniophorineae</taxon>
        <taxon>Hygrophoropsidaceae</taxon>
        <taxon>Hygrophoropsis</taxon>
    </lineage>
</organism>
<protein>
    <submittedName>
        <fullName evidence="1">Uncharacterized protein</fullName>
    </submittedName>
</protein>
<comment type="caution">
    <text evidence="1">The sequence shown here is derived from an EMBL/GenBank/DDBJ whole genome shotgun (WGS) entry which is preliminary data.</text>
</comment>
<dbReference type="EMBL" id="MU267816">
    <property type="protein sequence ID" value="KAH7908534.1"/>
    <property type="molecule type" value="Genomic_DNA"/>
</dbReference>
<proteinExistence type="predicted"/>